<dbReference type="EMBL" id="BAABCN010000002">
    <property type="protein sequence ID" value="GAA3861782.1"/>
    <property type="molecule type" value="Genomic_DNA"/>
</dbReference>
<dbReference type="SUPFAM" id="SSF48498">
    <property type="entry name" value="Tetracyclin repressor-like, C-terminal domain"/>
    <property type="match status" value="1"/>
</dbReference>
<comment type="caution">
    <text evidence="6">The sequence shown here is derived from an EMBL/GenBank/DDBJ whole genome shotgun (WGS) entry which is preliminary data.</text>
</comment>
<evidence type="ECO:0000313" key="7">
    <source>
        <dbReference type="Proteomes" id="UP001501803"/>
    </source>
</evidence>
<dbReference type="PANTHER" id="PTHR30055">
    <property type="entry name" value="HTH-TYPE TRANSCRIPTIONAL REGULATOR RUTR"/>
    <property type="match status" value="1"/>
</dbReference>
<evidence type="ECO:0000256" key="4">
    <source>
        <dbReference type="PROSITE-ProRule" id="PRU00335"/>
    </source>
</evidence>
<dbReference type="InterPro" id="IPR003012">
    <property type="entry name" value="Tet_transcr_reg_TetR"/>
</dbReference>
<evidence type="ECO:0000256" key="1">
    <source>
        <dbReference type="ARBA" id="ARBA00023015"/>
    </source>
</evidence>
<evidence type="ECO:0000256" key="2">
    <source>
        <dbReference type="ARBA" id="ARBA00023125"/>
    </source>
</evidence>
<name>A0ABP7K0K2_9MICO</name>
<reference evidence="7" key="1">
    <citation type="journal article" date="2019" name="Int. J. Syst. Evol. Microbiol.">
        <title>The Global Catalogue of Microorganisms (GCM) 10K type strain sequencing project: providing services to taxonomists for standard genome sequencing and annotation.</title>
        <authorList>
            <consortium name="The Broad Institute Genomics Platform"/>
            <consortium name="The Broad Institute Genome Sequencing Center for Infectious Disease"/>
            <person name="Wu L."/>
            <person name="Ma J."/>
        </authorList>
    </citation>
    <scope>NUCLEOTIDE SEQUENCE [LARGE SCALE GENOMIC DNA]</scope>
    <source>
        <strain evidence="7">JCM 17021</strain>
    </source>
</reference>
<dbReference type="Gene3D" id="1.10.357.10">
    <property type="entry name" value="Tetracycline Repressor, domain 2"/>
    <property type="match status" value="1"/>
</dbReference>
<dbReference type="PROSITE" id="PS50977">
    <property type="entry name" value="HTH_TETR_2"/>
    <property type="match status" value="1"/>
</dbReference>
<dbReference type="PRINTS" id="PR00400">
    <property type="entry name" value="TETREPRESSOR"/>
</dbReference>
<feature type="domain" description="HTH tetR-type" evidence="5">
    <location>
        <begin position="6"/>
        <end position="66"/>
    </location>
</feature>
<proteinExistence type="predicted"/>
<dbReference type="InterPro" id="IPR036271">
    <property type="entry name" value="Tet_transcr_reg_TetR-rel_C_sf"/>
</dbReference>
<gene>
    <name evidence="6" type="ORF">GCM10022381_02580</name>
</gene>
<dbReference type="InterPro" id="IPR001647">
    <property type="entry name" value="HTH_TetR"/>
</dbReference>
<evidence type="ECO:0000256" key="3">
    <source>
        <dbReference type="ARBA" id="ARBA00023163"/>
    </source>
</evidence>
<dbReference type="SUPFAM" id="SSF46689">
    <property type="entry name" value="Homeodomain-like"/>
    <property type="match status" value="1"/>
</dbReference>
<dbReference type="InterPro" id="IPR050109">
    <property type="entry name" value="HTH-type_TetR-like_transc_reg"/>
</dbReference>
<dbReference type="InterPro" id="IPR009057">
    <property type="entry name" value="Homeodomain-like_sf"/>
</dbReference>
<sequence length="194" mass="20321">MPTPERTSREAIVAVGRELLEAEGLAGLTMQAVADRVGVKAPSLYKRVRNRDELVRLITEATIDDLGEELRKAAAGPTDAPSLVAALALAFRAFAHRFPAGFHLIFAPGPVGTRPSYDAIVASSLPLLEVAGALAGPERALDAARTLTAWANGFISMELAGAFNLGGDVDEAFAFGIRTLTTALQAREVAQAVG</sequence>
<dbReference type="InterPro" id="IPR025996">
    <property type="entry name" value="MT1864/Rv1816-like_C"/>
</dbReference>
<keyword evidence="1" id="KW-0805">Transcription regulation</keyword>
<evidence type="ECO:0000313" key="6">
    <source>
        <dbReference type="EMBL" id="GAA3861782.1"/>
    </source>
</evidence>
<feature type="DNA-binding region" description="H-T-H motif" evidence="4">
    <location>
        <begin position="29"/>
        <end position="48"/>
    </location>
</feature>
<dbReference type="PANTHER" id="PTHR30055:SF239">
    <property type="entry name" value="TRANSCRIPTIONAL REGULATORY PROTEIN"/>
    <property type="match status" value="1"/>
</dbReference>
<evidence type="ECO:0000259" key="5">
    <source>
        <dbReference type="PROSITE" id="PS50977"/>
    </source>
</evidence>
<keyword evidence="2 4" id="KW-0238">DNA-binding</keyword>
<dbReference type="Proteomes" id="UP001501803">
    <property type="component" value="Unassembled WGS sequence"/>
</dbReference>
<dbReference type="Pfam" id="PF13305">
    <property type="entry name" value="TetR_C_33"/>
    <property type="match status" value="1"/>
</dbReference>
<organism evidence="6 7">
    <name type="scientific">Leifsonia kafniensis</name>
    <dbReference type="NCBI Taxonomy" id="475957"/>
    <lineage>
        <taxon>Bacteria</taxon>
        <taxon>Bacillati</taxon>
        <taxon>Actinomycetota</taxon>
        <taxon>Actinomycetes</taxon>
        <taxon>Micrococcales</taxon>
        <taxon>Microbacteriaceae</taxon>
        <taxon>Leifsonia</taxon>
    </lineage>
</organism>
<dbReference type="RefSeq" id="WP_345061503.1">
    <property type="nucleotide sequence ID" value="NZ_BAABCN010000002.1"/>
</dbReference>
<protein>
    <submittedName>
        <fullName evidence="6">TetR/AcrR family transcriptional regulator</fullName>
    </submittedName>
</protein>
<keyword evidence="7" id="KW-1185">Reference proteome</keyword>
<accession>A0ABP7K0K2</accession>
<dbReference type="Pfam" id="PF00440">
    <property type="entry name" value="TetR_N"/>
    <property type="match status" value="1"/>
</dbReference>
<dbReference type="Gene3D" id="1.10.10.60">
    <property type="entry name" value="Homeodomain-like"/>
    <property type="match status" value="1"/>
</dbReference>
<keyword evidence="3" id="KW-0804">Transcription</keyword>